<feature type="region of interest" description="Disordered" evidence="3">
    <location>
        <begin position="216"/>
        <end position="245"/>
    </location>
</feature>
<reference evidence="5 6" key="1">
    <citation type="submission" date="2019-03" db="EMBL/GenBank/DDBJ databases">
        <title>Rhodosporidium diobovatum UCD-FST 08-225 genome sequencing, assembly, and annotation.</title>
        <authorList>
            <person name="Fakankun I.U."/>
            <person name="Fristensky B."/>
            <person name="Levin D.B."/>
        </authorList>
    </citation>
    <scope>NUCLEOTIDE SEQUENCE [LARGE SCALE GENOMIC DNA]</scope>
    <source>
        <strain evidence="5 6">UCD-FST 08-225</strain>
    </source>
</reference>
<accession>A0A5C5FSR5</accession>
<dbReference type="GO" id="GO:0005634">
    <property type="term" value="C:nucleus"/>
    <property type="evidence" value="ECO:0007669"/>
    <property type="project" value="TreeGrafter"/>
</dbReference>
<feature type="compositionally biased region" description="Polar residues" evidence="3">
    <location>
        <begin position="301"/>
        <end position="316"/>
    </location>
</feature>
<dbReference type="SMART" id="SM00726">
    <property type="entry name" value="UIM"/>
    <property type="match status" value="3"/>
</dbReference>
<dbReference type="PANTHER" id="PTHR10223">
    <property type="entry name" value="26S PROTEASOME NON-ATPASE REGULATORY SUBUNIT 4"/>
    <property type="match status" value="1"/>
</dbReference>
<dbReference type="FunFam" id="3.40.50.410:FF:000005">
    <property type="entry name" value="26S proteasome non-ATPase regulatory subunit 4"/>
    <property type="match status" value="1"/>
</dbReference>
<dbReference type="GO" id="GO:0043161">
    <property type="term" value="P:proteasome-mediated ubiquitin-dependent protein catabolic process"/>
    <property type="evidence" value="ECO:0007669"/>
    <property type="project" value="TreeGrafter"/>
</dbReference>
<feature type="region of interest" description="Disordered" evidence="3">
    <location>
        <begin position="263"/>
        <end position="383"/>
    </location>
</feature>
<evidence type="ECO:0000313" key="5">
    <source>
        <dbReference type="EMBL" id="TNY19937.1"/>
    </source>
</evidence>
<dbReference type="GO" id="GO:0036435">
    <property type="term" value="F:K48-linked polyubiquitin modification-dependent protein binding"/>
    <property type="evidence" value="ECO:0007669"/>
    <property type="project" value="UniProtKB-ARBA"/>
</dbReference>
<dbReference type="PROSITE" id="PS50330">
    <property type="entry name" value="UIM"/>
    <property type="match status" value="3"/>
</dbReference>
<dbReference type="Gene3D" id="1.10.287.3990">
    <property type="match status" value="1"/>
</dbReference>
<feature type="compositionally biased region" description="Gly residues" evidence="3">
    <location>
        <begin position="227"/>
        <end position="236"/>
    </location>
</feature>
<comment type="similarity">
    <text evidence="1">Belongs to the proteasome subunit S5A family.</text>
</comment>
<dbReference type="Pfam" id="PF13519">
    <property type="entry name" value="VWA_2"/>
    <property type="match status" value="1"/>
</dbReference>
<dbReference type="PROSITE" id="PS50234">
    <property type="entry name" value="VWFA"/>
    <property type="match status" value="1"/>
</dbReference>
<dbReference type="InterPro" id="IPR027040">
    <property type="entry name" value="PSMD4"/>
</dbReference>
<dbReference type="OrthoDB" id="1731724at2759"/>
<dbReference type="Gene3D" id="3.40.50.410">
    <property type="entry name" value="von Willebrand factor, type A domain"/>
    <property type="match status" value="1"/>
</dbReference>
<feature type="compositionally biased region" description="Acidic residues" evidence="3">
    <location>
        <begin position="335"/>
        <end position="346"/>
    </location>
</feature>
<evidence type="ECO:0000256" key="1">
    <source>
        <dbReference type="ARBA" id="ARBA00005574"/>
    </source>
</evidence>
<feature type="region of interest" description="Disordered" evidence="3">
    <location>
        <begin position="392"/>
        <end position="411"/>
    </location>
</feature>
<dbReference type="InterPro" id="IPR002035">
    <property type="entry name" value="VWF_A"/>
</dbReference>
<dbReference type="GO" id="GO:0005829">
    <property type="term" value="C:cytosol"/>
    <property type="evidence" value="ECO:0007669"/>
    <property type="project" value="TreeGrafter"/>
</dbReference>
<keyword evidence="2" id="KW-0647">Proteasome</keyword>
<proteinExistence type="inferred from homology"/>
<dbReference type="Proteomes" id="UP000311382">
    <property type="component" value="Unassembled WGS sequence"/>
</dbReference>
<gene>
    <name evidence="5" type="ORF">DMC30DRAFT_378202</name>
</gene>
<evidence type="ECO:0000256" key="3">
    <source>
        <dbReference type="SAM" id="MobiDB-lite"/>
    </source>
</evidence>
<name>A0A5C5FSR5_9BASI</name>
<sequence>MSLEATMIVLDNSAHSLNGDFIPNRLQAQSDCIFTIMGTKINAHPENEVGLMVMAGKGPEVLVTLTQDEGKLMAALHDVKSGGEADLMTGIQVAQLALKHRQNKNQRQRIIVFAGSPIKDSQAALVKLGKKLKKNNVALDIISFGTPDVDLSIPSLPSSSSSSAAPAAAAAPETNDTKLSALVEATSSSDNSHFVAVEPGPHLLSERVQQSAILRREGGGGDDEMGGAAGGGGGGNADEFGVDPNLDPELAMALRMSLEEERARQAAATASSSTSAAAALEPVPEGVSTQITDPTPATEPSGAQLTGAQGPTSSEAMLQGPPEHTGEVEMGSGEAEGENEDEDEDEDLKRALAMSAEGGVEDVEDVEMGGPAGLDETVDGDEEDDIARAIALSMQEAEEDEGNKDEGAGAK</sequence>
<organism evidence="5 6">
    <name type="scientific">Rhodotorula diobovata</name>
    <dbReference type="NCBI Taxonomy" id="5288"/>
    <lineage>
        <taxon>Eukaryota</taxon>
        <taxon>Fungi</taxon>
        <taxon>Dikarya</taxon>
        <taxon>Basidiomycota</taxon>
        <taxon>Pucciniomycotina</taxon>
        <taxon>Microbotryomycetes</taxon>
        <taxon>Sporidiobolales</taxon>
        <taxon>Sporidiobolaceae</taxon>
        <taxon>Rhodotorula</taxon>
    </lineage>
</organism>
<dbReference type="SUPFAM" id="SSF53300">
    <property type="entry name" value="vWA-like"/>
    <property type="match status" value="1"/>
</dbReference>
<dbReference type="InterPro" id="IPR036465">
    <property type="entry name" value="vWFA_dom_sf"/>
</dbReference>
<dbReference type="STRING" id="5288.A0A5C5FSR5"/>
<evidence type="ECO:0000259" key="4">
    <source>
        <dbReference type="PROSITE" id="PS50234"/>
    </source>
</evidence>
<keyword evidence="6" id="KW-1185">Reference proteome</keyword>
<dbReference type="Pfam" id="PF02809">
    <property type="entry name" value="UIM"/>
    <property type="match status" value="3"/>
</dbReference>
<dbReference type="AlphaFoldDB" id="A0A5C5FSR5"/>
<comment type="caution">
    <text evidence="5">The sequence shown here is derived from an EMBL/GenBank/DDBJ whole genome shotgun (WGS) entry which is preliminary data.</text>
</comment>
<evidence type="ECO:0000256" key="2">
    <source>
        <dbReference type="ARBA" id="ARBA00022942"/>
    </source>
</evidence>
<feature type="compositionally biased region" description="Low complexity" evidence="3">
    <location>
        <begin position="266"/>
        <end position="279"/>
    </location>
</feature>
<feature type="domain" description="VWFA" evidence="4">
    <location>
        <begin position="5"/>
        <end position="186"/>
    </location>
</feature>
<dbReference type="GO" id="GO:0008540">
    <property type="term" value="C:proteasome regulatory particle, base subcomplex"/>
    <property type="evidence" value="ECO:0007669"/>
    <property type="project" value="TreeGrafter"/>
</dbReference>
<protein>
    <recommendedName>
        <fullName evidence="4">VWFA domain-containing protein</fullName>
    </recommendedName>
</protein>
<dbReference type="EMBL" id="SOZI01000080">
    <property type="protein sequence ID" value="TNY19937.1"/>
    <property type="molecule type" value="Genomic_DNA"/>
</dbReference>
<dbReference type="InterPro" id="IPR003903">
    <property type="entry name" value="UIM_dom"/>
</dbReference>
<evidence type="ECO:0000313" key="6">
    <source>
        <dbReference type="Proteomes" id="UP000311382"/>
    </source>
</evidence>
<dbReference type="PANTHER" id="PTHR10223:SF0">
    <property type="entry name" value="26S PROTEASOME NON-ATPASE REGULATORY SUBUNIT 4"/>
    <property type="match status" value="1"/>
</dbReference>